<reference evidence="1" key="1">
    <citation type="submission" date="2017-05" db="UniProtKB">
        <authorList>
            <consortium name="EnsemblMetazoa"/>
        </authorList>
    </citation>
    <scope>IDENTIFICATION</scope>
</reference>
<sequence length="116" mass="13443">MQEAERDNFYYSLIILFVPFREKSALVMEVETMKGAVRRHREASICGIENSFHKVHNLCEADCKWKKIVEARNKASFTEELPDKKEDDEPQFLGEIMEAVGDIADMHINIPNLTLE</sequence>
<name>A0A1X7TUE5_AMPQE</name>
<dbReference type="EnsemblMetazoa" id="Aqu2.1.18677_001">
    <property type="protein sequence ID" value="Aqu2.1.18677_001"/>
    <property type="gene ID" value="Aqu2.1.18677"/>
</dbReference>
<evidence type="ECO:0000313" key="1">
    <source>
        <dbReference type="EnsemblMetazoa" id="Aqu2.1.18677_001"/>
    </source>
</evidence>
<organism evidence="1">
    <name type="scientific">Amphimedon queenslandica</name>
    <name type="common">Sponge</name>
    <dbReference type="NCBI Taxonomy" id="400682"/>
    <lineage>
        <taxon>Eukaryota</taxon>
        <taxon>Metazoa</taxon>
        <taxon>Porifera</taxon>
        <taxon>Demospongiae</taxon>
        <taxon>Heteroscleromorpha</taxon>
        <taxon>Haplosclerida</taxon>
        <taxon>Niphatidae</taxon>
        <taxon>Amphimedon</taxon>
    </lineage>
</organism>
<accession>A0A1X7TUE5</accession>
<dbReference type="AlphaFoldDB" id="A0A1X7TUE5"/>
<dbReference type="InParanoid" id="A0A1X7TUE5"/>
<proteinExistence type="predicted"/>
<protein>
    <submittedName>
        <fullName evidence="1">Uncharacterized protein</fullName>
    </submittedName>
</protein>